<reference evidence="1" key="1">
    <citation type="submission" date="2013-07" db="EMBL/GenBank/DDBJ databases">
        <title>Sub-species coevolution in mutualistic symbiosis.</title>
        <authorList>
            <person name="Murfin K."/>
            <person name="Klassen J."/>
            <person name="Lee M."/>
            <person name="Forst S."/>
            <person name="Stock P."/>
            <person name="Goodrich-Blair H."/>
        </authorList>
    </citation>
    <scope>NUCLEOTIDE SEQUENCE [LARGE SCALE GENOMIC DNA]</scope>
    <source>
        <strain evidence="1">Kraussei Becker Underwood</strain>
    </source>
</reference>
<name>A0A077PMT9_XENBV</name>
<evidence type="ECO:0000313" key="1">
    <source>
        <dbReference type="EMBL" id="CDH22403.1"/>
    </source>
</evidence>
<dbReference type="RefSeq" id="WP_038194377.1">
    <property type="nucleotide sequence ID" value="NZ_CAWLXS010000112.1"/>
</dbReference>
<dbReference type="Proteomes" id="UP000028493">
    <property type="component" value="Unassembled WGS sequence"/>
</dbReference>
<dbReference type="AlphaFoldDB" id="A0A077PMT9"/>
<accession>A0A077PMT9</accession>
<dbReference type="EMBL" id="CBSZ010000018">
    <property type="protein sequence ID" value="CDH22403.1"/>
    <property type="molecule type" value="Genomic_DNA"/>
</dbReference>
<proteinExistence type="predicted"/>
<sequence length="127" mass="14706">MKYVRQHHSRTGCGITVMAMLKNSDYESAKVWALDTIVCDSNLLVNLEQMRKAIKLIYGIAKVKYQHTNTDGFDKSQNYVCHGRWSDAKFGCRHWIVYFQGKYYDPVNGVLSEIPDDFHITQVFPIP</sequence>
<protein>
    <submittedName>
        <fullName evidence="1">Uncharacterized protein</fullName>
    </submittedName>
</protein>
<dbReference type="HOGENOM" id="CLU_1978419_0_0_6"/>
<comment type="caution">
    <text evidence="1">The sequence shown here is derived from an EMBL/GenBank/DDBJ whole genome shotgun (WGS) entry which is preliminary data.</text>
</comment>
<gene>
    <name evidence="1" type="ORF">XBKB1_1140002</name>
</gene>
<organism evidence="1">
    <name type="scientific">Xenorhabdus bovienii str. kraussei Becker Underwood</name>
    <dbReference type="NCBI Taxonomy" id="1398204"/>
    <lineage>
        <taxon>Bacteria</taxon>
        <taxon>Pseudomonadati</taxon>
        <taxon>Pseudomonadota</taxon>
        <taxon>Gammaproteobacteria</taxon>
        <taxon>Enterobacterales</taxon>
        <taxon>Morganellaceae</taxon>
        <taxon>Xenorhabdus</taxon>
    </lineage>
</organism>